<dbReference type="GO" id="GO:0140359">
    <property type="term" value="F:ABC-type transporter activity"/>
    <property type="evidence" value="ECO:0007669"/>
    <property type="project" value="InterPro"/>
</dbReference>
<dbReference type="Proteomes" id="UP000037267">
    <property type="component" value="Unassembled WGS sequence"/>
</dbReference>
<dbReference type="GO" id="GO:0005886">
    <property type="term" value="C:plasma membrane"/>
    <property type="evidence" value="ECO:0007669"/>
    <property type="project" value="UniProtKB-SubCell"/>
</dbReference>
<organism evidence="2 3">
    <name type="scientific">Gottschalkia purinilytica</name>
    <name type="common">Clostridium purinilyticum</name>
    <dbReference type="NCBI Taxonomy" id="1503"/>
    <lineage>
        <taxon>Bacteria</taxon>
        <taxon>Bacillati</taxon>
        <taxon>Bacillota</taxon>
        <taxon>Tissierellia</taxon>
        <taxon>Tissierellales</taxon>
        <taxon>Gottschalkiaceae</taxon>
        <taxon>Gottschalkia</taxon>
    </lineage>
</organism>
<keyword evidence="1" id="KW-1133">Transmembrane helix</keyword>
<sequence>MSSIKKALIYKDIKELFSSKQIWIPMIIVPLVLSVILPIIMIFLGGYGNFSDIDQLLKIIPMNAEIKGNSQRIIYIVMNYIFPVLFLIIPIMSSSIIGASSIVGEKERKTLETILYTPIDIKELFLSKAIGILIPSYIVTVISFFLFGIVINIGGIMYFGKLIFPNVKWLILLFWLCPAITTLGLLFIILISAKASNFQESQQMVGFIVIPVVLLMVGQGTGLFLLDTPLLLILGACIILIDIFLFKKVSKSFSIEKLI</sequence>
<dbReference type="Pfam" id="PF12679">
    <property type="entry name" value="ABC2_membrane_2"/>
    <property type="match status" value="1"/>
</dbReference>
<evidence type="ECO:0000313" key="3">
    <source>
        <dbReference type="Proteomes" id="UP000037267"/>
    </source>
</evidence>
<gene>
    <name evidence="2" type="ORF">CLPU_8c00680</name>
</gene>
<feature type="transmembrane region" description="Helical" evidence="1">
    <location>
        <begin position="125"/>
        <end position="158"/>
    </location>
</feature>
<protein>
    <submittedName>
        <fullName evidence="2">ABC transporter permease protein</fullName>
    </submittedName>
</protein>
<dbReference type="EMBL" id="LGSS01000008">
    <property type="protein sequence ID" value="KNF08303.1"/>
    <property type="molecule type" value="Genomic_DNA"/>
</dbReference>
<dbReference type="PANTHER" id="PTHR37305">
    <property type="entry name" value="INTEGRAL MEMBRANE PROTEIN-RELATED"/>
    <property type="match status" value="1"/>
</dbReference>
<feature type="transmembrane region" description="Helical" evidence="1">
    <location>
        <begin position="205"/>
        <end position="224"/>
    </location>
</feature>
<keyword evidence="3" id="KW-1185">Reference proteome</keyword>
<feature type="transmembrane region" description="Helical" evidence="1">
    <location>
        <begin position="170"/>
        <end position="193"/>
    </location>
</feature>
<evidence type="ECO:0000256" key="1">
    <source>
        <dbReference type="SAM" id="Phobius"/>
    </source>
</evidence>
<feature type="transmembrane region" description="Helical" evidence="1">
    <location>
        <begin position="80"/>
        <end position="104"/>
    </location>
</feature>
<name>A0A0L0W9S0_GOTPU</name>
<proteinExistence type="predicted"/>
<keyword evidence="1" id="KW-0812">Transmembrane</keyword>
<dbReference type="OrthoDB" id="72437at2"/>
<comment type="caution">
    <text evidence="2">The sequence shown here is derived from an EMBL/GenBank/DDBJ whole genome shotgun (WGS) entry which is preliminary data.</text>
</comment>
<dbReference type="PANTHER" id="PTHR37305:SF1">
    <property type="entry name" value="MEMBRANE PROTEIN"/>
    <property type="match status" value="1"/>
</dbReference>
<accession>A0A0L0W9S0</accession>
<feature type="transmembrane region" description="Helical" evidence="1">
    <location>
        <begin position="21"/>
        <end position="47"/>
    </location>
</feature>
<reference evidence="3" key="1">
    <citation type="submission" date="2015-07" db="EMBL/GenBank/DDBJ databases">
        <title>Draft genome sequence of the purine-degrading Gottschalkia purinilyticum DSM 1384 (formerly Clostridium purinilyticum).</title>
        <authorList>
            <person name="Poehlein A."/>
            <person name="Schiel-Bengelsdorf B."/>
            <person name="Bengelsdorf F.R."/>
            <person name="Daniel R."/>
            <person name="Duerre P."/>
        </authorList>
    </citation>
    <scope>NUCLEOTIDE SEQUENCE [LARGE SCALE GENOMIC DNA]</scope>
    <source>
        <strain evidence="3">DSM 1384</strain>
    </source>
</reference>
<keyword evidence="1" id="KW-0472">Membrane</keyword>
<evidence type="ECO:0000313" key="2">
    <source>
        <dbReference type="EMBL" id="KNF08303.1"/>
    </source>
</evidence>
<feature type="transmembrane region" description="Helical" evidence="1">
    <location>
        <begin position="230"/>
        <end position="246"/>
    </location>
</feature>
<dbReference type="STRING" id="1503.CLPU_8c00680"/>
<dbReference type="AlphaFoldDB" id="A0A0L0W9S0"/>
<dbReference type="RefSeq" id="WP_050355403.1">
    <property type="nucleotide sequence ID" value="NZ_LGSS01000008.1"/>
</dbReference>